<reference evidence="1" key="1">
    <citation type="submission" date="2021-08" db="EMBL/GenBank/DDBJ databases">
        <title>Novel anaerobic bacterium isolated from sea squirt in East Sea, Republic of Korea.</title>
        <authorList>
            <person name="Nguyen T.H."/>
            <person name="Li Z."/>
            <person name="Lee Y.-J."/>
            <person name="Ko J."/>
            <person name="Kim S.-G."/>
        </authorList>
    </citation>
    <scope>NUCLEOTIDE SEQUENCE</scope>
    <source>
        <strain evidence="1">KCTC 25031</strain>
    </source>
</reference>
<name>A0AC61NGY8_9BACT</name>
<proteinExistence type="predicted"/>
<evidence type="ECO:0000313" key="2">
    <source>
        <dbReference type="Proteomes" id="UP000826212"/>
    </source>
</evidence>
<gene>
    <name evidence="1" type="ORF">K4L44_02830</name>
</gene>
<keyword evidence="2" id="KW-1185">Reference proteome</keyword>
<dbReference type="Proteomes" id="UP000826212">
    <property type="component" value="Chromosome"/>
</dbReference>
<protein>
    <submittedName>
        <fullName evidence="1">Uncharacterized protein</fullName>
    </submittedName>
</protein>
<evidence type="ECO:0000313" key="1">
    <source>
        <dbReference type="EMBL" id="QZE14813.1"/>
    </source>
</evidence>
<accession>A0AC61NGY8</accession>
<organism evidence="1 2">
    <name type="scientific">Halosquirtibacter laminarini</name>
    <dbReference type="NCBI Taxonomy" id="3374600"/>
    <lineage>
        <taxon>Bacteria</taxon>
        <taxon>Pseudomonadati</taxon>
        <taxon>Bacteroidota</taxon>
        <taxon>Bacteroidia</taxon>
        <taxon>Marinilabiliales</taxon>
        <taxon>Prolixibacteraceae</taxon>
        <taxon>Halosquirtibacter</taxon>
    </lineage>
</organism>
<dbReference type="EMBL" id="CP081303">
    <property type="protein sequence ID" value="QZE14813.1"/>
    <property type="molecule type" value="Genomic_DNA"/>
</dbReference>
<sequence length="959" mass="113153">MKSYVLQITLVILTLTKTTVFAHQPILPLIESTHINKYEYGACNHNFSIATNNNGSIFLANDMGLVVYNGSTWKLYQMPNKVRLQQVFVSKDNKVYCATDKEVGVWREKRGTYHYTPIKQFKQKGISSFCSSKDETIYFNHQNQTYKIIGLKLSPCLISISSIELLFEDNGYITDCSTEESYYDLTITQVKQFKSDINLKDILKIITIGDKRHLFLTSKQQIFYQEKNNEPQRWDTEIAKILSNKKIIKIRKIEDLIFFLTQHNGLYVLDIKTQNYNHINQRNYLTTDKVTDFVVDNKNRVYISTLDGISILQLDARKQRFTLPPHVGSETYCIRPYGKYFIIGTERGLFYTKKDQIFNNRIITSCKPFSTLQKRVWSITDTDEGLVCALDNGTYLINKDLKTHKISTLGHGVNFIPVHFKGHTQSYWLQNTGDAIYLYQTPLTKHKPILYAQTPHINKSLAIYEGYLWASSMGKYYVYRVPLQYPDKHPHKAEIVKKFSHILPTNVMVLDSELNILSDEGTFLYDNLNDTIKKFSGLEHQIGEYAASSNLFKIRDFTYWYVTRHKIAAIRRDGNHFTKISEYFFNDPQQSLIEEFEYIEPINRKQSLVCIQNGFTIVYDDFDSKIPKSTISIKDIAVDFESDETTKFIHQENITPTFQCNAQKISFTIISNKSPKHILTTEYRLNRNENNWTKFDYHSPLVFRNLKPGDYELEIRSWDENRVAQGSASFKFKIDTMWYDNILFIISFITILSLSIISLALYYIWKYNKKRIRILTLQNEHIRHKENQRRLEKEKEFIKQQNKALHEALDKKSRDLVLFAMERFNNRELLEECRERFIHIKKELKYRFPDKYYVNNLTFLEENIKECSNKEELRKFIDEQNREYIHHIQEQYPTLTDKELRIIVLTKMNFTNKQITIFFHKSTHSVEQLKKNIKSKMNIPSSSKLRNALPDYNHSFSID</sequence>